<sequence>MHRGLRKLRLTRTLEAIEPLMAGLYEMCVKDIQEHDGRKCFSVELVRRSFKNIRAFNDNYRDEFPFGAVDRTSQLQAQIYHTTPAADRRQYLGPSKHWPHRE</sequence>
<evidence type="ECO:0000313" key="1">
    <source>
        <dbReference type="EMBL" id="ANW02810.1"/>
    </source>
</evidence>
<proteinExistence type="predicted"/>
<dbReference type="EMBL" id="CP016428">
    <property type="protein sequence ID" value="ANW02810.1"/>
    <property type="molecule type" value="Genomic_DNA"/>
</dbReference>
<name>A0A1B1UJ71_9BRAD</name>
<protein>
    <submittedName>
        <fullName evidence="1">Uncharacterized protein</fullName>
    </submittedName>
</protein>
<dbReference type="Proteomes" id="UP000092839">
    <property type="component" value="Chromosome"/>
</dbReference>
<reference evidence="1 2" key="1">
    <citation type="submission" date="2016-07" db="EMBL/GenBank/DDBJ databases">
        <title>Complete genome sequence of Bradyrhizobium icense LMTR 13T, a potential inoculant strain isolated from lima bean (Phaseolus lunatus) in Peru.</title>
        <authorList>
            <person name="Ormeno-Orrillo E."/>
            <person name="Duran D."/>
            <person name="Rogel M.A."/>
            <person name="Rey L."/>
            <person name="Imperial J."/>
            <person name="Ruiz-Argueso T."/>
            <person name="Martinez-Romero E."/>
        </authorList>
    </citation>
    <scope>NUCLEOTIDE SEQUENCE [LARGE SCALE GENOMIC DNA]</scope>
    <source>
        <strain evidence="1 2">LMTR 13</strain>
    </source>
</reference>
<dbReference type="OrthoDB" id="7231451at2"/>
<keyword evidence="2" id="KW-1185">Reference proteome</keyword>
<dbReference type="KEGG" id="bic:LMTR13_24285"/>
<gene>
    <name evidence="1" type="ORF">LMTR13_24285</name>
</gene>
<accession>A0A1B1UJ71</accession>
<organism evidence="1 2">
    <name type="scientific">Bradyrhizobium icense</name>
    <dbReference type="NCBI Taxonomy" id="1274631"/>
    <lineage>
        <taxon>Bacteria</taxon>
        <taxon>Pseudomonadati</taxon>
        <taxon>Pseudomonadota</taxon>
        <taxon>Alphaproteobacteria</taxon>
        <taxon>Hyphomicrobiales</taxon>
        <taxon>Nitrobacteraceae</taxon>
        <taxon>Bradyrhizobium</taxon>
    </lineage>
</organism>
<dbReference type="AlphaFoldDB" id="A0A1B1UJ71"/>
<dbReference type="RefSeq" id="WP_065730009.1">
    <property type="nucleotide sequence ID" value="NZ_CP016428.1"/>
</dbReference>
<evidence type="ECO:0000313" key="2">
    <source>
        <dbReference type="Proteomes" id="UP000092839"/>
    </source>
</evidence>